<dbReference type="Pfam" id="PF16198">
    <property type="entry name" value="TruB_C_2"/>
    <property type="match status" value="1"/>
</dbReference>
<evidence type="ECO:0000256" key="2">
    <source>
        <dbReference type="ARBA" id="ARBA00005642"/>
    </source>
</evidence>
<organism evidence="8 9">
    <name type="scientific">Hypnocyclicus thermotrophus</name>
    <dbReference type="NCBI Taxonomy" id="1627895"/>
    <lineage>
        <taxon>Bacteria</taxon>
        <taxon>Fusobacteriati</taxon>
        <taxon>Fusobacteriota</taxon>
        <taxon>Fusobacteriia</taxon>
        <taxon>Fusobacteriales</taxon>
        <taxon>Fusobacteriaceae</taxon>
        <taxon>Hypnocyclicus</taxon>
    </lineage>
</organism>
<dbReference type="Pfam" id="PF01509">
    <property type="entry name" value="TruB_N"/>
    <property type="match status" value="1"/>
</dbReference>
<evidence type="ECO:0000259" key="7">
    <source>
        <dbReference type="Pfam" id="PF16198"/>
    </source>
</evidence>
<dbReference type="GO" id="GO:0160148">
    <property type="term" value="F:tRNA pseudouridine(55) synthase activity"/>
    <property type="evidence" value="ECO:0007669"/>
    <property type="project" value="UniProtKB-EC"/>
</dbReference>
<keyword evidence="9" id="KW-1185">Reference proteome</keyword>
<gene>
    <name evidence="5" type="primary">truB</name>
    <name evidence="8" type="ORF">EV215_1537</name>
</gene>
<evidence type="ECO:0000256" key="1">
    <source>
        <dbReference type="ARBA" id="ARBA00000385"/>
    </source>
</evidence>
<dbReference type="SUPFAM" id="SSF55120">
    <property type="entry name" value="Pseudouridine synthase"/>
    <property type="match status" value="1"/>
</dbReference>
<dbReference type="Proteomes" id="UP000294678">
    <property type="component" value="Unassembled WGS sequence"/>
</dbReference>
<dbReference type="AlphaFoldDB" id="A0AA46I5Q3"/>
<comment type="similarity">
    <text evidence="2 5">Belongs to the pseudouridine synthase TruB family. Type 1 subfamily.</text>
</comment>
<dbReference type="InterPro" id="IPR032819">
    <property type="entry name" value="TruB_C"/>
</dbReference>
<dbReference type="InterPro" id="IPR002501">
    <property type="entry name" value="PsdUridine_synth_N"/>
</dbReference>
<evidence type="ECO:0000259" key="6">
    <source>
        <dbReference type="Pfam" id="PF01509"/>
    </source>
</evidence>
<dbReference type="PANTHER" id="PTHR13767">
    <property type="entry name" value="TRNA-PSEUDOURIDINE SYNTHASE"/>
    <property type="match status" value="1"/>
</dbReference>
<comment type="caution">
    <text evidence="8">The sequence shown here is derived from an EMBL/GenBank/DDBJ whole genome shotgun (WGS) entry which is preliminary data.</text>
</comment>
<keyword evidence="4 5" id="KW-0413">Isomerase</keyword>
<dbReference type="Gene3D" id="3.30.2350.10">
    <property type="entry name" value="Pseudouridine synthase"/>
    <property type="match status" value="1"/>
</dbReference>
<dbReference type="PANTHER" id="PTHR13767:SF2">
    <property type="entry name" value="PSEUDOURIDYLATE SYNTHASE TRUB1"/>
    <property type="match status" value="1"/>
</dbReference>
<evidence type="ECO:0000313" key="9">
    <source>
        <dbReference type="Proteomes" id="UP000294678"/>
    </source>
</evidence>
<comment type="catalytic activity">
    <reaction evidence="1 5">
        <text>uridine(55) in tRNA = pseudouridine(55) in tRNA</text>
        <dbReference type="Rhea" id="RHEA:42532"/>
        <dbReference type="Rhea" id="RHEA-COMP:10101"/>
        <dbReference type="Rhea" id="RHEA-COMP:10102"/>
        <dbReference type="ChEBI" id="CHEBI:65314"/>
        <dbReference type="ChEBI" id="CHEBI:65315"/>
        <dbReference type="EC" id="5.4.99.25"/>
    </reaction>
</comment>
<dbReference type="CDD" id="cd02573">
    <property type="entry name" value="PseudoU_synth_EcTruB"/>
    <property type="match status" value="1"/>
</dbReference>
<dbReference type="InterPro" id="IPR014780">
    <property type="entry name" value="tRNA_psdUridine_synth_TruB"/>
</dbReference>
<evidence type="ECO:0000256" key="3">
    <source>
        <dbReference type="ARBA" id="ARBA00022694"/>
    </source>
</evidence>
<dbReference type="NCBIfam" id="TIGR00431">
    <property type="entry name" value="TruB"/>
    <property type="match status" value="1"/>
</dbReference>
<dbReference type="GO" id="GO:1990481">
    <property type="term" value="P:mRNA pseudouridine synthesis"/>
    <property type="evidence" value="ECO:0007669"/>
    <property type="project" value="TreeGrafter"/>
</dbReference>
<keyword evidence="3 5" id="KW-0819">tRNA processing</keyword>
<evidence type="ECO:0000256" key="4">
    <source>
        <dbReference type="ARBA" id="ARBA00023235"/>
    </source>
</evidence>
<evidence type="ECO:0000256" key="5">
    <source>
        <dbReference type="HAMAP-Rule" id="MF_01080"/>
    </source>
</evidence>
<feature type="domain" description="Pseudouridine synthase II N-terminal" evidence="6">
    <location>
        <begin position="25"/>
        <end position="173"/>
    </location>
</feature>
<dbReference type="EC" id="5.4.99.25" evidence="5"/>
<dbReference type="GO" id="GO:0031119">
    <property type="term" value="P:tRNA pseudouridine synthesis"/>
    <property type="evidence" value="ECO:0007669"/>
    <property type="project" value="UniProtKB-UniRule"/>
</dbReference>
<protein>
    <recommendedName>
        <fullName evidence="5">tRNA pseudouridine synthase B</fullName>
        <ecNumber evidence="5">5.4.99.25</ecNumber>
    </recommendedName>
    <alternativeName>
        <fullName evidence="5">tRNA pseudouridine(55) synthase</fullName>
        <shortName evidence="5">Psi55 synthase</shortName>
    </alternativeName>
    <alternativeName>
        <fullName evidence="5">tRNA pseudouridylate synthase</fullName>
    </alternativeName>
    <alternativeName>
        <fullName evidence="5">tRNA-uridine isomerase</fullName>
    </alternativeName>
</protein>
<reference evidence="8 9" key="1">
    <citation type="submission" date="2019-03" db="EMBL/GenBank/DDBJ databases">
        <title>Genomic Encyclopedia of Type Strains, Phase IV (KMG-IV): sequencing the most valuable type-strain genomes for metagenomic binning, comparative biology and taxonomic classification.</title>
        <authorList>
            <person name="Goeker M."/>
        </authorList>
    </citation>
    <scope>NUCLEOTIDE SEQUENCE [LARGE SCALE GENOMIC DNA]</scope>
    <source>
        <strain evidence="8 9">DSM 100055</strain>
    </source>
</reference>
<dbReference type="GO" id="GO:0003723">
    <property type="term" value="F:RNA binding"/>
    <property type="evidence" value="ECO:0007669"/>
    <property type="project" value="InterPro"/>
</dbReference>
<accession>A0AA46I5Q3</accession>
<dbReference type="RefSeq" id="WP_134113406.1">
    <property type="nucleotide sequence ID" value="NZ_SOBG01000006.1"/>
</dbReference>
<comment type="function">
    <text evidence="5">Responsible for synthesis of pseudouridine from uracil-55 in the psi GC loop of transfer RNAs.</text>
</comment>
<proteinExistence type="inferred from homology"/>
<sequence length="290" mass="33689">MKLEGIININKPKGITSFDVIRKLRKILKERRIGHTGTLDPLAEGVLVICVGKVTKLASLIEAKSKTYIAEFEFGYKTDTYDVTGNIIEKTENFIISKEKLINILKKFEGEIKQIPPMYSAIKVDGKKLYELAREGKEIERKARKIKIDYIKLLEFDAKKAKIECKVSKGTYIRSLIYDIGEELECFATMTSLIRTKVGKYNIKNSFTIEEIEGNFIKNNIDFLLRVEESFDFNNIEIKEKIKKNMLINGNKISYKGENGYYKIYFDNKFWGIGIIENNYLKPYKYFNIE</sequence>
<feature type="domain" description="tRNA pseudouridylate synthase B C-terminal" evidence="7">
    <location>
        <begin position="174"/>
        <end position="219"/>
    </location>
</feature>
<evidence type="ECO:0000313" key="8">
    <source>
        <dbReference type="EMBL" id="TDT69195.1"/>
    </source>
</evidence>
<name>A0AA46I5Q3_9FUSO</name>
<feature type="active site" description="Nucleophile" evidence="5">
    <location>
        <position position="40"/>
    </location>
</feature>
<dbReference type="EMBL" id="SOBG01000006">
    <property type="protein sequence ID" value="TDT69195.1"/>
    <property type="molecule type" value="Genomic_DNA"/>
</dbReference>
<dbReference type="InterPro" id="IPR020103">
    <property type="entry name" value="PsdUridine_synth_cat_dom_sf"/>
</dbReference>
<dbReference type="HAMAP" id="MF_01080">
    <property type="entry name" value="TruB_bact"/>
    <property type="match status" value="1"/>
</dbReference>